<evidence type="ECO:0000313" key="1">
    <source>
        <dbReference type="EMBL" id="ESA13383.1"/>
    </source>
</evidence>
<gene>
    <name evidence="1" type="ORF">GLOINDRAFT_26099</name>
</gene>
<accession>U9U461</accession>
<organism evidence="1">
    <name type="scientific">Rhizophagus irregularis (strain DAOM 181602 / DAOM 197198 / MUCL 43194)</name>
    <name type="common">Arbuscular mycorrhizal fungus</name>
    <name type="synonym">Glomus intraradices</name>
    <dbReference type="NCBI Taxonomy" id="747089"/>
    <lineage>
        <taxon>Eukaryota</taxon>
        <taxon>Fungi</taxon>
        <taxon>Fungi incertae sedis</taxon>
        <taxon>Mucoromycota</taxon>
        <taxon>Glomeromycotina</taxon>
        <taxon>Glomeromycetes</taxon>
        <taxon>Glomerales</taxon>
        <taxon>Glomeraceae</taxon>
        <taxon>Rhizophagus</taxon>
    </lineage>
</organism>
<dbReference type="AlphaFoldDB" id="U9U461"/>
<protein>
    <recommendedName>
        <fullName evidence="2">BTB domain-containing protein</fullName>
    </recommendedName>
</protein>
<evidence type="ECO:0008006" key="2">
    <source>
        <dbReference type="Google" id="ProtNLM"/>
    </source>
</evidence>
<sequence length="121" mass="14141">MINLNCRSPYLQRILSTKKKSDDGALVHIKLTNISPDVFDIILKKLLVSLIQNKNAQMREVQIWEHVIKWGLAQNPKLPSNTKEFTKDQFINLENALQHIIPLIKFREMNSKEFSKKVKPF</sequence>
<name>U9U461_RHIID</name>
<dbReference type="EMBL" id="KI283960">
    <property type="protein sequence ID" value="ESA13383.1"/>
    <property type="molecule type" value="Genomic_DNA"/>
</dbReference>
<proteinExistence type="predicted"/>
<dbReference type="HOGENOM" id="CLU_2039292_0_0_1"/>
<reference evidence="1" key="1">
    <citation type="submission" date="2013-07" db="EMBL/GenBank/DDBJ databases">
        <title>The genome of an arbuscular mycorrhizal fungus provides insights into the evolution of the oldest plant symbiosis.</title>
        <authorList>
            <consortium name="DOE Joint Genome Institute"/>
            <person name="Tisserant E."/>
            <person name="Malbreil M."/>
            <person name="Kuo A."/>
            <person name="Kohler A."/>
            <person name="Symeonidi A."/>
            <person name="Balestrini R."/>
            <person name="Charron P."/>
            <person name="Duensing N."/>
            <person name="Frei-dit-Frey N."/>
            <person name="Gianinazzi-Pearson V."/>
            <person name="Gilbert B."/>
            <person name="Handa Y."/>
            <person name="Hijri M."/>
            <person name="Kaul R."/>
            <person name="Kawaguchi M."/>
            <person name="Krajinski F."/>
            <person name="Lammers P."/>
            <person name="Lapierre D."/>
            <person name="Masclaux F.G."/>
            <person name="Murat C."/>
            <person name="Morin E."/>
            <person name="Ndikumana S."/>
            <person name="Pagni M."/>
            <person name="Petitpierre D."/>
            <person name="Requena N."/>
            <person name="Rosikiewicz P."/>
            <person name="Riley R."/>
            <person name="Saito K."/>
            <person name="San Clemente H."/>
            <person name="Shapiro H."/>
            <person name="van Tuinen D."/>
            <person name="Becard G."/>
            <person name="Bonfante P."/>
            <person name="Paszkowski U."/>
            <person name="Shachar-Hill Y."/>
            <person name="Young J.P."/>
            <person name="Sanders I.R."/>
            <person name="Henrissat B."/>
            <person name="Rensing S.A."/>
            <person name="Grigoriev I.V."/>
            <person name="Corradi N."/>
            <person name="Roux C."/>
            <person name="Martin F."/>
        </authorList>
    </citation>
    <scope>NUCLEOTIDE SEQUENCE</scope>
    <source>
        <strain evidence="1">DAOM 197198</strain>
    </source>
</reference>